<protein>
    <submittedName>
        <fullName evidence="1">Uncharacterized protein</fullName>
    </submittedName>
</protein>
<comment type="caution">
    <text evidence="1">The sequence shown here is derived from an EMBL/GenBank/DDBJ whole genome shotgun (WGS) entry which is preliminary data.</text>
</comment>
<evidence type="ECO:0000313" key="1">
    <source>
        <dbReference type="EMBL" id="OMO86323.1"/>
    </source>
</evidence>
<proteinExistence type="predicted"/>
<gene>
    <name evidence="1" type="ORF">COLO4_21239</name>
</gene>
<keyword evidence="2" id="KW-1185">Reference proteome</keyword>
<sequence>MGRDNGDLSLENVVYNTATKIRLFVVSNAEKKMKNGKGQWR</sequence>
<organism evidence="1 2">
    <name type="scientific">Corchorus olitorius</name>
    <dbReference type="NCBI Taxonomy" id="93759"/>
    <lineage>
        <taxon>Eukaryota</taxon>
        <taxon>Viridiplantae</taxon>
        <taxon>Streptophyta</taxon>
        <taxon>Embryophyta</taxon>
        <taxon>Tracheophyta</taxon>
        <taxon>Spermatophyta</taxon>
        <taxon>Magnoliopsida</taxon>
        <taxon>eudicotyledons</taxon>
        <taxon>Gunneridae</taxon>
        <taxon>Pentapetalae</taxon>
        <taxon>rosids</taxon>
        <taxon>malvids</taxon>
        <taxon>Malvales</taxon>
        <taxon>Malvaceae</taxon>
        <taxon>Grewioideae</taxon>
        <taxon>Apeibeae</taxon>
        <taxon>Corchorus</taxon>
    </lineage>
</organism>
<dbReference type="EMBL" id="AWUE01017593">
    <property type="protein sequence ID" value="OMO86323.1"/>
    <property type="molecule type" value="Genomic_DNA"/>
</dbReference>
<dbReference type="Proteomes" id="UP000187203">
    <property type="component" value="Unassembled WGS sequence"/>
</dbReference>
<evidence type="ECO:0000313" key="2">
    <source>
        <dbReference type="Proteomes" id="UP000187203"/>
    </source>
</evidence>
<accession>A0A1R3IUT2</accession>
<dbReference type="AlphaFoldDB" id="A0A1R3IUT2"/>
<name>A0A1R3IUT2_9ROSI</name>
<reference evidence="2" key="1">
    <citation type="submission" date="2013-09" db="EMBL/GenBank/DDBJ databases">
        <title>Corchorus olitorius genome sequencing.</title>
        <authorList>
            <person name="Alam M."/>
            <person name="Haque M.S."/>
            <person name="Islam M.S."/>
            <person name="Emdad E.M."/>
            <person name="Islam M.M."/>
            <person name="Ahmed B."/>
            <person name="Halim A."/>
            <person name="Hossen Q.M.M."/>
            <person name="Hossain M.Z."/>
            <person name="Ahmed R."/>
            <person name="Khan M.M."/>
            <person name="Islam R."/>
            <person name="Rashid M.M."/>
            <person name="Khan S.A."/>
            <person name="Rahman M.S."/>
            <person name="Alam M."/>
            <person name="Yahiya A.S."/>
            <person name="Khan M.S."/>
            <person name="Azam M.S."/>
            <person name="Haque T."/>
            <person name="Lashkar M.Z.H."/>
            <person name="Akhand A.I."/>
            <person name="Morshed G."/>
            <person name="Roy S."/>
            <person name="Uddin K.S."/>
            <person name="Rabeya T."/>
            <person name="Hossain A.S."/>
            <person name="Chowdhury A."/>
            <person name="Snigdha A.R."/>
            <person name="Mortoza M.S."/>
            <person name="Matin S.A."/>
            <person name="Hoque S.M.E."/>
            <person name="Islam M.K."/>
            <person name="Roy D.K."/>
            <person name="Haider R."/>
            <person name="Moosa M.M."/>
            <person name="Elias S.M."/>
            <person name="Hasan A.M."/>
            <person name="Jahan S."/>
            <person name="Shafiuddin M."/>
            <person name="Mahmood N."/>
            <person name="Shommy N.S."/>
        </authorList>
    </citation>
    <scope>NUCLEOTIDE SEQUENCE [LARGE SCALE GENOMIC DNA]</scope>
    <source>
        <strain evidence="2">cv. O-4</strain>
    </source>
</reference>